<protein>
    <submittedName>
        <fullName evidence="1">Uncharacterized protein</fullName>
    </submittedName>
</protein>
<dbReference type="Proteomes" id="UP001479436">
    <property type="component" value="Unassembled WGS sequence"/>
</dbReference>
<evidence type="ECO:0000313" key="1">
    <source>
        <dbReference type="EMBL" id="KAK9674948.1"/>
    </source>
</evidence>
<accession>A0ABR2VL64</accession>
<reference evidence="1 2" key="1">
    <citation type="submission" date="2023-04" db="EMBL/GenBank/DDBJ databases">
        <title>Genome of Basidiobolus ranarum AG-B5.</title>
        <authorList>
            <person name="Stajich J.E."/>
            <person name="Carter-House D."/>
            <person name="Gryganskyi A."/>
        </authorList>
    </citation>
    <scope>NUCLEOTIDE SEQUENCE [LARGE SCALE GENOMIC DNA]</scope>
    <source>
        <strain evidence="1 2">AG-B5</strain>
    </source>
</reference>
<keyword evidence="2" id="KW-1185">Reference proteome</keyword>
<evidence type="ECO:0000313" key="2">
    <source>
        <dbReference type="Proteomes" id="UP001479436"/>
    </source>
</evidence>
<gene>
    <name evidence="1" type="ORF">K7432_016767</name>
</gene>
<dbReference type="EMBL" id="JASJQH010009868">
    <property type="protein sequence ID" value="KAK9674948.1"/>
    <property type="molecule type" value="Genomic_DNA"/>
</dbReference>
<organism evidence="1 2">
    <name type="scientific">Basidiobolus ranarum</name>
    <dbReference type="NCBI Taxonomy" id="34480"/>
    <lineage>
        <taxon>Eukaryota</taxon>
        <taxon>Fungi</taxon>
        <taxon>Fungi incertae sedis</taxon>
        <taxon>Zoopagomycota</taxon>
        <taxon>Entomophthoromycotina</taxon>
        <taxon>Basidiobolomycetes</taxon>
        <taxon>Basidiobolales</taxon>
        <taxon>Basidiobolaceae</taxon>
        <taxon>Basidiobolus</taxon>
    </lineage>
</organism>
<proteinExistence type="predicted"/>
<comment type="caution">
    <text evidence="1">The sequence shown here is derived from an EMBL/GenBank/DDBJ whole genome shotgun (WGS) entry which is preliminary data.</text>
</comment>
<name>A0ABR2VL64_9FUNG</name>
<sequence length="91" mass="10288">MGIKLISQKPQNPISNQWELSFPFNSTILQIAGAKFHHSNGTLTLSEPTIRDELKDNQYMSITIDVIGQLDCDGLLTKFPFPEIDHMNFVP</sequence>